<reference evidence="1 2" key="1">
    <citation type="submission" date="2018-01" db="EMBL/GenBank/DDBJ databases">
        <title>G. obscuriglobus.</title>
        <authorList>
            <person name="Franke J."/>
            <person name="Blomberg W."/>
            <person name="Selmecki A."/>
        </authorList>
    </citation>
    <scope>NUCLEOTIDE SEQUENCE [LARGE SCALE GENOMIC DNA]</scope>
    <source>
        <strain evidence="1 2">DSM 5831</strain>
    </source>
</reference>
<dbReference type="OrthoDB" id="24300at2"/>
<dbReference type="Gene3D" id="2.130.10.10">
    <property type="entry name" value="YVTN repeat-like/Quinoprotein amine dehydrogenase"/>
    <property type="match status" value="2"/>
</dbReference>
<evidence type="ECO:0000313" key="1">
    <source>
        <dbReference type="EMBL" id="AWM36409.1"/>
    </source>
</evidence>
<name>A0A2Z3GQ44_9BACT</name>
<evidence type="ECO:0000313" key="2">
    <source>
        <dbReference type="Proteomes" id="UP000245802"/>
    </source>
</evidence>
<dbReference type="InterPro" id="IPR015943">
    <property type="entry name" value="WD40/YVTN_repeat-like_dom_sf"/>
</dbReference>
<protein>
    <submittedName>
        <fullName evidence="1">WD40 repeat domain-containing protein</fullName>
    </submittedName>
</protein>
<dbReference type="KEGG" id="gog:C1280_04815"/>
<dbReference type="RefSeq" id="WP_010041702.1">
    <property type="nucleotide sequence ID" value="NZ_CP025958.1"/>
</dbReference>
<keyword evidence="2" id="KW-1185">Reference proteome</keyword>
<proteinExistence type="predicted"/>
<accession>A0A2Z3GQ44</accession>
<dbReference type="SUPFAM" id="SSF50969">
    <property type="entry name" value="YVTN repeat-like/Quinoprotein amine dehydrogenase"/>
    <property type="match status" value="1"/>
</dbReference>
<dbReference type="InterPro" id="IPR011044">
    <property type="entry name" value="Quino_amine_DH_bsu"/>
</dbReference>
<dbReference type="EMBL" id="CP025958">
    <property type="protein sequence ID" value="AWM36409.1"/>
    <property type="molecule type" value="Genomic_DNA"/>
</dbReference>
<dbReference type="AlphaFoldDB" id="A0A2Z3GQ44"/>
<organism evidence="1 2">
    <name type="scientific">Gemmata obscuriglobus</name>
    <dbReference type="NCBI Taxonomy" id="114"/>
    <lineage>
        <taxon>Bacteria</taxon>
        <taxon>Pseudomonadati</taxon>
        <taxon>Planctomycetota</taxon>
        <taxon>Planctomycetia</taxon>
        <taxon>Gemmatales</taxon>
        <taxon>Gemmataceae</taxon>
        <taxon>Gemmata</taxon>
    </lineage>
</organism>
<dbReference type="Pfam" id="PF07676">
    <property type="entry name" value="PD40"/>
    <property type="match status" value="1"/>
</dbReference>
<dbReference type="InterPro" id="IPR011659">
    <property type="entry name" value="WD40"/>
</dbReference>
<gene>
    <name evidence="1" type="ORF">C1280_04815</name>
</gene>
<sequence>MSAGLLTVSAFVVTGSFCFLTAGEPFVAPPPRARSITLRLEKGESVVGLCFSADNRKLYAAVREKDNSASRVHVYDLATRERRYFGGHGSGGDILRLTWSDRDGRVLVWQREQVTKRDAGSGTVCMEVRADRGLRYERWNGTGDDLTGFTHRGGDFSGRFVPLGDSVLVVGPNSSKELTLRLVPFTNPKARVRDFDLPRTNEVPAPDGETLTLSPDGAAAAMCSSSADPESLSGVWVWNTRSGKRAHEFVYRTRADLASHTHPLAVGRGGTFIVSGTVFGPIHVFDTRCGKAAHLCEPKGRVQTLVCSPAADVFAAGTNKAVELWSLESGKKLAAWSRDDAGGYASAVTFSPDGSRLAWGSLREGVIQVTRLPGGE</sequence>
<dbReference type="Proteomes" id="UP000245802">
    <property type="component" value="Chromosome"/>
</dbReference>